<name>A0ABT8E1X4_9BACL</name>
<keyword evidence="5" id="KW-0378">Hydrolase</keyword>
<dbReference type="EMBL" id="JAUHLN010000001">
    <property type="protein sequence ID" value="MDN4071902.1"/>
    <property type="molecule type" value="Genomic_DNA"/>
</dbReference>
<dbReference type="InterPro" id="IPR048332">
    <property type="entry name" value="GD_AH_C"/>
</dbReference>
<gene>
    <name evidence="5" type="ORF">QYF49_02510</name>
</gene>
<comment type="similarity">
    <text evidence="1">Belongs to the UxaA family.</text>
</comment>
<dbReference type="GO" id="GO:0016787">
    <property type="term" value="F:hydrolase activity"/>
    <property type="evidence" value="ECO:0007669"/>
    <property type="project" value="UniProtKB-KW"/>
</dbReference>
<evidence type="ECO:0000259" key="3">
    <source>
        <dbReference type="Pfam" id="PF04295"/>
    </source>
</evidence>
<evidence type="ECO:0000256" key="1">
    <source>
        <dbReference type="ARBA" id="ARBA00010986"/>
    </source>
</evidence>
<keyword evidence="2" id="KW-0456">Lyase</keyword>
<evidence type="ECO:0000313" key="5">
    <source>
        <dbReference type="EMBL" id="MDN4071902.1"/>
    </source>
</evidence>
<dbReference type="InterPro" id="IPR007392">
    <property type="entry name" value="GD_AH_second"/>
</dbReference>
<reference evidence="5" key="1">
    <citation type="submission" date="2023-06" db="EMBL/GenBank/DDBJ databases">
        <title>Draft Genome Sequences of Representative Paenibacillus Polymyxa, Bacillus cereus, Fictibacillus sp., and Brevibacillus agri Strains Isolated from Amazonian Dark Earth.</title>
        <authorList>
            <person name="Pellegrinetti T.A."/>
            <person name="Cunha I.C.M."/>
            <person name="Chaves M.G."/>
            <person name="Freitas A.S."/>
            <person name="Silva A.V.R."/>
            <person name="Tsai S.M."/>
            <person name="Mendes L.W."/>
        </authorList>
    </citation>
    <scope>NUCLEOTIDE SEQUENCE</scope>
    <source>
        <strain evidence="5">CENA-BCM004</strain>
    </source>
</reference>
<comment type="caution">
    <text evidence="5">The sequence shown here is derived from an EMBL/GenBank/DDBJ whole genome shotgun (WGS) entry which is preliminary data.</text>
</comment>
<dbReference type="InterPro" id="IPR052172">
    <property type="entry name" value="UxaA_altronate/galactarate_dh"/>
</dbReference>
<protein>
    <submittedName>
        <fullName evidence="5">UxaA family hydrolase</fullName>
    </submittedName>
</protein>
<dbReference type="PANTHER" id="PTHR30536:SF5">
    <property type="entry name" value="ALTRONATE DEHYDRATASE"/>
    <property type="match status" value="1"/>
</dbReference>
<evidence type="ECO:0000313" key="6">
    <source>
        <dbReference type="Proteomes" id="UP001168694"/>
    </source>
</evidence>
<evidence type="ECO:0000259" key="4">
    <source>
        <dbReference type="Pfam" id="PF20629"/>
    </source>
</evidence>
<dbReference type="PANTHER" id="PTHR30536">
    <property type="entry name" value="ALTRONATE/GALACTARATE DEHYDRATASE"/>
    <property type="match status" value="1"/>
</dbReference>
<keyword evidence="6" id="KW-1185">Reference proteome</keyword>
<dbReference type="Pfam" id="PF20629">
    <property type="entry name" value="GD_AH_C"/>
    <property type="match status" value="1"/>
</dbReference>
<accession>A0ABT8E1X4</accession>
<dbReference type="Pfam" id="PF04295">
    <property type="entry name" value="GD_AH_second"/>
    <property type="match status" value="1"/>
</dbReference>
<proteinExistence type="inferred from homology"/>
<sequence length="392" mass="41823">MNPEFNTNELLGYRRPDGKVGVRNHVLILPTITCATQAAKQITELVHGTVSFIHQHGCAQVGEDYDQTFRTYVGMGLNPNVYGVVVLGLGCETHQARSVAGEIAKSGKPVEVVSIQDHGGTLMTIAEGARVAARMVQDASAQRREPFDFSELIIGTECGGSDACSGLSANPAVGVVSDMVVDAGGTAILAETTELIGAEHLLAKRAVNEKVAKRVYEVIEQMESRAILMGVDIRTGNPSPGNIEGGLSSLEEKSLGASNKSGSRPLQEIIDYAQYPTQKGLVWMDTPGHDIEQLTGMVAGGAQVVLFTSGRGTPTGSPIAPVIKISTNTAMFEKMRDNMDLNAGTIIDGEETIQTAGKRIFEEIKEVSSGKLTKSEVLKQHDFGIWRIGPTF</sequence>
<dbReference type="Proteomes" id="UP001168694">
    <property type="component" value="Unassembled WGS sequence"/>
</dbReference>
<feature type="domain" description="D-galactarate/Altronate dehydratase C-terminal" evidence="4">
    <location>
        <begin position="150"/>
        <end position="390"/>
    </location>
</feature>
<evidence type="ECO:0000256" key="2">
    <source>
        <dbReference type="ARBA" id="ARBA00023239"/>
    </source>
</evidence>
<dbReference type="RefSeq" id="WP_290398054.1">
    <property type="nucleotide sequence ID" value="NZ_JAUHLN010000001.1"/>
</dbReference>
<organism evidence="5 6">
    <name type="scientific">Fictibacillus terranigra</name>
    <dbReference type="NCBI Taxonomy" id="3058424"/>
    <lineage>
        <taxon>Bacteria</taxon>
        <taxon>Bacillati</taxon>
        <taxon>Bacillota</taxon>
        <taxon>Bacilli</taxon>
        <taxon>Bacillales</taxon>
        <taxon>Fictibacillaceae</taxon>
        <taxon>Fictibacillus</taxon>
    </lineage>
</organism>
<feature type="domain" description="D-galactarate/Altronate dehydratase second" evidence="3">
    <location>
        <begin position="12"/>
        <end position="139"/>
    </location>
</feature>